<feature type="compositionally biased region" description="Basic and acidic residues" evidence="1">
    <location>
        <begin position="340"/>
        <end position="355"/>
    </location>
</feature>
<evidence type="ECO:0000313" key="3">
    <source>
        <dbReference type="EMBL" id="KAK0387456.1"/>
    </source>
</evidence>
<keyword evidence="4" id="KW-1185">Reference proteome</keyword>
<gene>
    <name evidence="3" type="ORF">NLU13_5768</name>
</gene>
<evidence type="ECO:0000259" key="2">
    <source>
        <dbReference type="Pfam" id="PF12868"/>
    </source>
</evidence>
<evidence type="ECO:0000256" key="1">
    <source>
        <dbReference type="SAM" id="MobiDB-lite"/>
    </source>
</evidence>
<feature type="compositionally biased region" description="Polar residues" evidence="1">
    <location>
        <begin position="764"/>
        <end position="773"/>
    </location>
</feature>
<feature type="compositionally biased region" description="Basic and acidic residues" evidence="1">
    <location>
        <begin position="380"/>
        <end position="389"/>
    </location>
</feature>
<feature type="compositionally biased region" description="Basic and acidic residues" evidence="1">
    <location>
        <begin position="876"/>
        <end position="917"/>
    </location>
</feature>
<dbReference type="PANTHER" id="PTHR35487:SF1">
    <property type="entry name" value="DUF3824 DOMAIN-CONTAINING PROTEIN"/>
    <property type="match status" value="1"/>
</dbReference>
<feature type="compositionally biased region" description="Basic and acidic residues" evidence="1">
    <location>
        <begin position="197"/>
        <end position="266"/>
    </location>
</feature>
<feature type="compositionally biased region" description="Polar residues" evidence="1">
    <location>
        <begin position="690"/>
        <end position="699"/>
    </location>
</feature>
<feature type="compositionally biased region" description="Basic and acidic residues" evidence="1">
    <location>
        <begin position="637"/>
        <end position="657"/>
    </location>
</feature>
<dbReference type="EMBL" id="JAPDFR010000004">
    <property type="protein sequence ID" value="KAK0387456.1"/>
    <property type="molecule type" value="Genomic_DNA"/>
</dbReference>
<feature type="region of interest" description="Disordered" evidence="1">
    <location>
        <begin position="377"/>
        <end position="918"/>
    </location>
</feature>
<feature type="compositionally biased region" description="Acidic residues" evidence="1">
    <location>
        <begin position="812"/>
        <end position="822"/>
    </location>
</feature>
<feature type="compositionally biased region" description="Pro residues" evidence="1">
    <location>
        <begin position="671"/>
        <end position="684"/>
    </location>
</feature>
<dbReference type="AlphaFoldDB" id="A0AA39GHW4"/>
<reference evidence="3" key="1">
    <citation type="submission" date="2022-10" db="EMBL/GenBank/DDBJ databases">
        <title>Determination and structural analysis of whole genome sequence of Sarocladium strictum F4-1.</title>
        <authorList>
            <person name="Hu L."/>
            <person name="Jiang Y."/>
        </authorList>
    </citation>
    <scope>NUCLEOTIDE SEQUENCE</scope>
    <source>
        <strain evidence="3">F4-1</strain>
    </source>
</reference>
<feature type="compositionally biased region" description="Pro residues" evidence="1">
    <location>
        <begin position="711"/>
        <end position="742"/>
    </location>
</feature>
<feature type="region of interest" description="Disordered" evidence="1">
    <location>
        <begin position="956"/>
        <end position="981"/>
    </location>
</feature>
<feature type="compositionally biased region" description="Basic and acidic residues" evidence="1">
    <location>
        <begin position="75"/>
        <end position="108"/>
    </location>
</feature>
<feature type="compositionally biased region" description="Basic and acidic residues" evidence="1">
    <location>
        <begin position="964"/>
        <end position="981"/>
    </location>
</feature>
<feature type="compositionally biased region" description="Basic and acidic residues" evidence="1">
    <location>
        <begin position="1"/>
        <end position="19"/>
    </location>
</feature>
<feature type="compositionally biased region" description="Low complexity" evidence="1">
    <location>
        <begin position="433"/>
        <end position="448"/>
    </location>
</feature>
<comment type="caution">
    <text evidence="3">The sequence shown here is derived from an EMBL/GenBank/DDBJ whole genome shotgun (WGS) entry which is preliminary data.</text>
</comment>
<dbReference type="Pfam" id="PF12868">
    <property type="entry name" value="DUF3824"/>
    <property type="match status" value="2"/>
</dbReference>
<feature type="compositionally biased region" description="Basic and acidic residues" evidence="1">
    <location>
        <begin position="823"/>
        <end position="832"/>
    </location>
</feature>
<accession>A0AA39GHW4</accession>
<feature type="compositionally biased region" description="Basic residues" evidence="1">
    <location>
        <begin position="450"/>
        <end position="481"/>
    </location>
</feature>
<organism evidence="3 4">
    <name type="scientific">Sarocladium strictum</name>
    <name type="common">Black bundle disease fungus</name>
    <name type="synonym">Acremonium strictum</name>
    <dbReference type="NCBI Taxonomy" id="5046"/>
    <lineage>
        <taxon>Eukaryota</taxon>
        <taxon>Fungi</taxon>
        <taxon>Dikarya</taxon>
        <taxon>Ascomycota</taxon>
        <taxon>Pezizomycotina</taxon>
        <taxon>Sordariomycetes</taxon>
        <taxon>Hypocreomycetidae</taxon>
        <taxon>Hypocreales</taxon>
        <taxon>Sarocladiaceae</taxon>
        <taxon>Sarocladium</taxon>
    </lineage>
</organism>
<name>A0AA39GHW4_SARSR</name>
<dbReference type="PANTHER" id="PTHR35487">
    <property type="entry name" value="DUF3824 DOMAIN-CONTAINING PROTEIN"/>
    <property type="match status" value="1"/>
</dbReference>
<feature type="compositionally biased region" description="Basic and acidic residues" evidence="1">
    <location>
        <begin position="45"/>
        <end position="58"/>
    </location>
</feature>
<feature type="domain" description="DUF3824" evidence="2">
    <location>
        <begin position="475"/>
        <end position="529"/>
    </location>
</feature>
<feature type="compositionally biased region" description="Basic residues" evidence="1">
    <location>
        <begin position="626"/>
        <end position="636"/>
    </location>
</feature>
<dbReference type="Proteomes" id="UP001175261">
    <property type="component" value="Unassembled WGS sequence"/>
</dbReference>
<protein>
    <recommendedName>
        <fullName evidence="2">DUF3824 domain-containing protein</fullName>
    </recommendedName>
</protein>
<feature type="region of interest" description="Disordered" evidence="1">
    <location>
        <begin position="337"/>
        <end position="358"/>
    </location>
</feature>
<evidence type="ECO:0000313" key="4">
    <source>
        <dbReference type="Proteomes" id="UP001175261"/>
    </source>
</evidence>
<feature type="domain" description="DUF3824" evidence="2">
    <location>
        <begin position="362"/>
        <end position="422"/>
    </location>
</feature>
<dbReference type="InterPro" id="IPR024436">
    <property type="entry name" value="DUF3824"/>
</dbReference>
<sequence length="981" mass="110962">MGEVYRERERERYRDYRDGDESDDERYRSTTVTRYKVPRSGGYERTTERVVDVDESGRSHYSSNPRGSGDLLDAGGRDRGYPPERPRSAFEPSAYDRDRYYDRDDRSRVSAYGVSGYQDRDRGDRRGRDDEVRVEKRTEERFDDAHGHEVERIRKETEYYAPQEPAPAPIVIRQRAEPQKIIVQEAPPPAPLVLTRAARDREYEGERQLARRERDRDDEYYSRYERREVGPYRGDPREDDRAYAMARYDRDRERDRDRDRDDEYYVHRRRVVRRESSSSSEGHKRELAGGALAGAGITALLSSRRDADGDLPANRGKKVIAGAALGALGTEALKRARSAYGERRGDRDRSPDDHSRLKKGLGLAAVALAAAGAAQYYKANKVDKEESRRGRSRSRRHSHYDDHDRSLSRGYYSRTPSRSPTPPRSKSRRRSLSRAATAVLGTAAAAGVIKKLRDRSKSKARSASRGSGKSRSRSRSKSRLRRAAEIGGVAATAGIASKMWKNHREKKAEEKERERSRSRGYHSSADESDYYRGRRGGGGRGLVEYGDAPLGPNHGYEDEAAERRRRRRLRDRSYSSSASEPEKRSKSRLRNMAAAGAAAIGVKELMKDKDDDRRSREREEREQERIRRRSRRRSHGRLYDDDPREDDYFNERDRRPAESPPMASGGAYYHPPYPGTPGPAPPGAPYAQFPNASQPNVNDPQAYYPQDYMGYPPPAPAPGPPPPGPPGPPGPPPPGPPPPGANIPPAYVSDAAHGGSRNGDDNEALNQSRSVDSNALLRPEPSSASKSVTFIPLSPKSSQTMQRHLRSQIEVTESEVGSEEEETAPKEEERRAASVARPRIHRRRSSDPTADRPLVIRQRRGHAVSASESDEDVEDLPDRFDDDGRPIDGRRHSDSSRWTSRRGEFQRKPRRPGDWDVRGAWQVAGTDGIQVDRLARSFTEALEGRRSWMGVIGEALGGGLLGQPEERRSLRDEEEGRRRRR</sequence>
<feature type="compositionally biased region" description="Basic and acidic residues" evidence="1">
    <location>
        <begin position="273"/>
        <end position="287"/>
    </location>
</feature>
<feature type="region of interest" description="Disordered" evidence="1">
    <location>
        <begin position="1"/>
        <end position="147"/>
    </location>
</feature>
<feature type="compositionally biased region" description="Basic and acidic residues" evidence="1">
    <location>
        <begin position="118"/>
        <end position="147"/>
    </location>
</feature>
<proteinExistence type="predicted"/>
<feature type="compositionally biased region" description="Basic and acidic residues" evidence="1">
    <location>
        <begin position="604"/>
        <end position="625"/>
    </location>
</feature>
<feature type="compositionally biased region" description="Basic and acidic residues" evidence="1">
    <location>
        <begin position="506"/>
        <end position="517"/>
    </location>
</feature>
<feature type="region of interest" description="Disordered" evidence="1">
    <location>
        <begin position="195"/>
        <end position="289"/>
    </location>
</feature>